<dbReference type="InterPro" id="IPR006195">
    <property type="entry name" value="aa-tRNA-synth_II"/>
</dbReference>
<keyword evidence="8 12" id="KW-0030">Aminoacyl-tRNA synthetase</keyword>
<dbReference type="HAMAP" id="MF_01569">
    <property type="entry name" value="Pro_tRNA_synth_type1"/>
    <property type="match status" value="1"/>
</dbReference>
<keyword evidence="5 12" id="KW-0547">Nucleotide-binding</keyword>
<keyword evidence="3 12" id="KW-0963">Cytoplasm</keyword>
<evidence type="ECO:0000256" key="3">
    <source>
        <dbReference type="ARBA" id="ARBA00022490"/>
    </source>
</evidence>
<dbReference type="FunFam" id="3.30.930.10:FF:000043">
    <property type="entry name" value="Proline--tRNA ligase"/>
    <property type="match status" value="1"/>
</dbReference>
<comment type="domain">
    <text evidence="12">Consists of three domains: the N-terminal catalytic domain, the editing domain and the C-terminal anticodon-binding domain.</text>
</comment>
<keyword evidence="15" id="KW-1185">Reference proteome</keyword>
<dbReference type="InterPro" id="IPR045864">
    <property type="entry name" value="aa-tRNA-synth_II/BPL/LPL"/>
</dbReference>
<dbReference type="InterPro" id="IPR036754">
    <property type="entry name" value="YbaK/aa-tRNA-synt-asso_dom_sf"/>
</dbReference>
<accession>A0A1T4MDY7</accession>
<dbReference type="CDD" id="cd00861">
    <property type="entry name" value="ProRS_anticodon_short"/>
    <property type="match status" value="1"/>
</dbReference>
<comment type="subcellular location">
    <subcellularLocation>
        <location evidence="1 12">Cytoplasm</location>
    </subcellularLocation>
</comment>
<dbReference type="InterPro" id="IPR002314">
    <property type="entry name" value="aa-tRNA-synt_IIb"/>
</dbReference>
<evidence type="ECO:0000259" key="13">
    <source>
        <dbReference type="PROSITE" id="PS50862"/>
    </source>
</evidence>
<comment type="catalytic activity">
    <reaction evidence="9 12">
        <text>tRNA(Pro) + L-proline + ATP = L-prolyl-tRNA(Pro) + AMP + diphosphate</text>
        <dbReference type="Rhea" id="RHEA:14305"/>
        <dbReference type="Rhea" id="RHEA-COMP:9700"/>
        <dbReference type="Rhea" id="RHEA-COMP:9702"/>
        <dbReference type="ChEBI" id="CHEBI:30616"/>
        <dbReference type="ChEBI" id="CHEBI:33019"/>
        <dbReference type="ChEBI" id="CHEBI:60039"/>
        <dbReference type="ChEBI" id="CHEBI:78442"/>
        <dbReference type="ChEBI" id="CHEBI:78532"/>
        <dbReference type="ChEBI" id="CHEBI:456215"/>
        <dbReference type="EC" id="6.1.1.15"/>
    </reaction>
</comment>
<dbReference type="InterPro" id="IPR004154">
    <property type="entry name" value="Anticodon-bd"/>
</dbReference>
<dbReference type="EC" id="6.1.1.15" evidence="12"/>
<evidence type="ECO:0000256" key="11">
    <source>
        <dbReference type="ARBA" id="ARBA00060755"/>
    </source>
</evidence>
<dbReference type="InterPro" id="IPR036621">
    <property type="entry name" value="Anticodon-bd_dom_sf"/>
</dbReference>
<dbReference type="SUPFAM" id="SSF52954">
    <property type="entry name" value="Class II aaRS ABD-related"/>
    <property type="match status" value="1"/>
</dbReference>
<dbReference type="Pfam" id="PF00587">
    <property type="entry name" value="tRNA-synt_2b"/>
    <property type="match status" value="1"/>
</dbReference>
<dbReference type="FunFam" id="3.30.930.10:FF:000065">
    <property type="entry name" value="Proline--tRNA ligase"/>
    <property type="match status" value="1"/>
</dbReference>
<evidence type="ECO:0000256" key="7">
    <source>
        <dbReference type="ARBA" id="ARBA00022917"/>
    </source>
</evidence>
<evidence type="ECO:0000256" key="2">
    <source>
        <dbReference type="ARBA" id="ARBA00011738"/>
    </source>
</evidence>
<dbReference type="Gene3D" id="3.30.930.10">
    <property type="entry name" value="Bira Bifunctional Protein, Domain 2"/>
    <property type="match status" value="2"/>
</dbReference>
<dbReference type="GO" id="GO:0005829">
    <property type="term" value="C:cytosol"/>
    <property type="evidence" value="ECO:0007669"/>
    <property type="project" value="TreeGrafter"/>
</dbReference>
<dbReference type="InterPro" id="IPR050062">
    <property type="entry name" value="Pro-tRNA_synthetase"/>
</dbReference>
<keyword evidence="7 12" id="KW-0648">Protein biosynthesis</keyword>
<dbReference type="InterPro" id="IPR007214">
    <property type="entry name" value="YbaK/aa-tRNA-synth-assoc-dom"/>
</dbReference>
<evidence type="ECO:0000256" key="5">
    <source>
        <dbReference type="ARBA" id="ARBA00022741"/>
    </source>
</evidence>
<name>A0A1T4MDY7_9FIRM</name>
<evidence type="ECO:0000256" key="1">
    <source>
        <dbReference type="ARBA" id="ARBA00004496"/>
    </source>
</evidence>
<dbReference type="InterPro" id="IPR002316">
    <property type="entry name" value="Pro-tRNA-ligase_IIa"/>
</dbReference>
<dbReference type="Gene3D" id="3.40.50.800">
    <property type="entry name" value="Anticodon-binding domain"/>
    <property type="match status" value="1"/>
</dbReference>
<dbReference type="Pfam" id="PF04073">
    <property type="entry name" value="tRNA_edit"/>
    <property type="match status" value="1"/>
</dbReference>
<evidence type="ECO:0000313" key="15">
    <source>
        <dbReference type="Proteomes" id="UP000190625"/>
    </source>
</evidence>
<dbReference type="SUPFAM" id="SSF55681">
    <property type="entry name" value="Class II aaRS and biotin synthetases"/>
    <property type="match status" value="1"/>
</dbReference>
<dbReference type="OrthoDB" id="9809052at2"/>
<dbReference type="Proteomes" id="UP000190625">
    <property type="component" value="Unassembled WGS sequence"/>
</dbReference>
<evidence type="ECO:0000256" key="8">
    <source>
        <dbReference type="ARBA" id="ARBA00023146"/>
    </source>
</evidence>
<keyword evidence="6 12" id="KW-0067">ATP-binding</keyword>
<comment type="function">
    <text evidence="10 12">Catalyzes the attachment of proline to tRNA(Pro) in a two-step reaction: proline is first activated by ATP to form Pro-AMP and then transferred to the acceptor end of tRNA(Pro). As ProRS can inadvertently accommodate and process non-cognate amino acids such as alanine and cysteine, to avoid such errors it has two additional distinct editing activities against alanine. One activity is designated as 'pretransfer' editing and involves the tRNA(Pro)-independent hydrolysis of activated Ala-AMP. The other activity is designated 'posttransfer' editing and involves deacylation of mischarged Ala-tRNA(Pro). The misacylated Cys-tRNA(Pro) is not edited by ProRS.</text>
</comment>
<evidence type="ECO:0000256" key="12">
    <source>
        <dbReference type="HAMAP-Rule" id="MF_01569"/>
    </source>
</evidence>
<dbReference type="NCBIfam" id="NF006625">
    <property type="entry name" value="PRK09194.1"/>
    <property type="match status" value="1"/>
</dbReference>
<dbReference type="GO" id="GO:0002161">
    <property type="term" value="F:aminoacyl-tRNA deacylase activity"/>
    <property type="evidence" value="ECO:0007669"/>
    <property type="project" value="InterPro"/>
</dbReference>
<dbReference type="GO" id="GO:0005524">
    <property type="term" value="F:ATP binding"/>
    <property type="evidence" value="ECO:0007669"/>
    <property type="project" value="UniProtKB-UniRule"/>
</dbReference>
<proteinExistence type="inferred from homology"/>
<evidence type="ECO:0000256" key="9">
    <source>
        <dbReference type="ARBA" id="ARBA00047671"/>
    </source>
</evidence>
<feature type="domain" description="Aminoacyl-transfer RNA synthetases class-II family profile" evidence="13">
    <location>
        <begin position="33"/>
        <end position="465"/>
    </location>
</feature>
<dbReference type="GO" id="GO:0004827">
    <property type="term" value="F:proline-tRNA ligase activity"/>
    <property type="evidence" value="ECO:0007669"/>
    <property type="project" value="UniProtKB-UniRule"/>
</dbReference>
<dbReference type="PANTHER" id="PTHR42753:SF2">
    <property type="entry name" value="PROLINE--TRNA LIGASE"/>
    <property type="match status" value="1"/>
</dbReference>
<dbReference type="GO" id="GO:0016740">
    <property type="term" value="F:transferase activity"/>
    <property type="evidence" value="ECO:0007669"/>
    <property type="project" value="UniProtKB-ARBA"/>
</dbReference>
<dbReference type="InterPro" id="IPR044140">
    <property type="entry name" value="ProRS_anticodon_short"/>
</dbReference>
<gene>
    <name evidence="12" type="primary">proS</name>
    <name evidence="14" type="ORF">SAMN02745118_01459</name>
</gene>
<evidence type="ECO:0000256" key="6">
    <source>
        <dbReference type="ARBA" id="ARBA00022840"/>
    </source>
</evidence>
<dbReference type="PANTHER" id="PTHR42753">
    <property type="entry name" value="MITOCHONDRIAL RIBOSOME PROTEIN L39/PROLYL-TRNA LIGASE FAMILY MEMBER"/>
    <property type="match status" value="1"/>
</dbReference>
<dbReference type="PIRSF" id="PIRSF001535">
    <property type="entry name" value="ProRS_1"/>
    <property type="match status" value="1"/>
</dbReference>
<evidence type="ECO:0000313" key="14">
    <source>
        <dbReference type="EMBL" id="SJZ65067.1"/>
    </source>
</evidence>
<comment type="similarity">
    <text evidence="11 12">Belongs to the class-II aminoacyl-tRNA synthetase family. ProS type 1 subfamily.</text>
</comment>
<dbReference type="InterPro" id="IPR033730">
    <property type="entry name" value="ProRS_core_prok"/>
</dbReference>
<dbReference type="EMBL" id="FUWM01000010">
    <property type="protein sequence ID" value="SJZ65067.1"/>
    <property type="molecule type" value="Genomic_DNA"/>
</dbReference>
<sequence>MKMSKAYIPTLKETPSEAEVVSHKLMLRAGMMRKLSSGIYTYLPLGQKVIQKIEEIVREEMNREGAQELLLPALQPAELWQESERWNDYGPELMRLQDRHDRDFCLGPTHEEVITDLVRDEVRSYKDLPLNLYQVQTKFRDEIRPRFGVLRGREFIMKDGYSFDVDEAGLEENYQKMFDAYDRIFDRCGLDFRPVVADNGAIGGSESHEFMVLADSGEDTVVFCSECDYAANLELAVSDVKFVIGDEEKAEIEKVETPGVDTIESLAKFLDFPESKLIKTLAYQTEDGYVLALVRGDYQLNEIKLRNLLGAPNLEMADGEELLDDTGVVTGFAGPIETSGEVKVVADPSVMEVVNGVTGANEADYHYVNVNAKRDFDVDEIADIREIKEEESCIYCGGDLTLTKGIEVGQVFKLGTKYSEALGATYLDNNGKAQPMVMGCYGIGITRTVAAAIEQNHDEYGIIWPAAIAPYEVSLLTLGDGEVLETGQELYQNLKSAGIDVLFDERKERAGVKFNDADLIGASVRITIGSRSLAEGKVEVKVRSTGDDFNIKVDNVIDKVAELLNELD</sequence>
<dbReference type="InterPro" id="IPR004500">
    <property type="entry name" value="Pro-tRNA-synth_IIa_bac-type"/>
</dbReference>
<dbReference type="InterPro" id="IPR023717">
    <property type="entry name" value="Pro-tRNA-Synthase_IIa_type1"/>
</dbReference>
<evidence type="ECO:0000256" key="10">
    <source>
        <dbReference type="ARBA" id="ARBA00053664"/>
    </source>
</evidence>
<dbReference type="RefSeq" id="WP_078809933.1">
    <property type="nucleotide sequence ID" value="NZ_FUWM01000010.1"/>
</dbReference>
<dbReference type="Pfam" id="PF03129">
    <property type="entry name" value="HGTP_anticodon"/>
    <property type="match status" value="1"/>
</dbReference>
<evidence type="ECO:0000256" key="4">
    <source>
        <dbReference type="ARBA" id="ARBA00022598"/>
    </source>
</evidence>
<dbReference type="CDD" id="cd04334">
    <property type="entry name" value="ProRS-INS"/>
    <property type="match status" value="1"/>
</dbReference>
<dbReference type="SUPFAM" id="SSF55826">
    <property type="entry name" value="YbaK/ProRS associated domain"/>
    <property type="match status" value="1"/>
</dbReference>
<keyword evidence="4 12" id="KW-0436">Ligase</keyword>
<reference evidence="15" key="1">
    <citation type="submission" date="2017-02" db="EMBL/GenBank/DDBJ databases">
        <authorList>
            <person name="Varghese N."/>
            <person name="Submissions S."/>
        </authorList>
    </citation>
    <scope>NUCLEOTIDE SEQUENCE [LARGE SCALE GENOMIC DNA]</scope>
    <source>
        <strain evidence="15">ATCC BAA-73</strain>
    </source>
</reference>
<dbReference type="GO" id="GO:0140096">
    <property type="term" value="F:catalytic activity, acting on a protein"/>
    <property type="evidence" value="ECO:0007669"/>
    <property type="project" value="UniProtKB-ARBA"/>
</dbReference>
<comment type="subunit">
    <text evidence="2 12">Homodimer.</text>
</comment>
<dbReference type="STRING" id="142842.SAMN02745118_01459"/>
<dbReference type="CDD" id="cd00779">
    <property type="entry name" value="ProRS_core_prok"/>
    <property type="match status" value="1"/>
</dbReference>
<dbReference type="AlphaFoldDB" id="A0A1T4MDY7"/>
<protein>
    <recommendedName>
        <fullName evidence="12">Proline--tRNA ligase</fullName>
        <ecNumber evidence="12">6.1.1.15</ecNumber>
    </recommendedName>
    <alternativeName>
        <fullName evidence="12">Prolyl-tRNA synthetase</fullName>
        <shortName evidence="12">ProRS</shortName>
    </alternativeName>
</protein>
<dbReference type="GO" id="GO:0006433">
    <property type="term" value="P:prolyl-tRNA aminoacylation"/>
    <property type="evidence" value="ECO:0007669"/>
    <property type="project" value="UniProtKB-UniRule"/>
</dbReference>
<dbReference type="PRINTS" id="PR01046">
    <property type="entry name" value="TRNASYNTHPRO"/>
</dbReference>
<dbReference type="NCBIfam" id="TIGR00409">
    <property type="entry name" value="proS_fam_II"/>
    <property type="match status" value="1"/>
</dbReference>
<organism evidence="14 15">
    <name type="scientific">Selenihalanaerobacter shriftii</name>
    <dbReference type="NCBI Taxonomy" id="142842"/>
    <lineage>
        <taxon>Bacteria</taxon>
        <taxon>Bacillati</taxon>
        <taxon>Bacillota</taxon>
        <taxon>Clostridia</taxon>
        <taxon>Halanaerobiales</taxon>
        <taxon>Halobacteroidaceae</taxon>
        <taxon>Selenihalanaerobacter</taxon>
    </lineage>
</organism>
<dbReference type="PROSITE" id="PS50862">
    <property type="entry name" value="AA_TRNA_LIGASE_II"/>
    <property type="match status" value="1"/>
</dbReference>